<dbReference type="PANTHER" id="PTHR47255:SF4">
    <property type="entry name" value="GATA ZINC FINGER DOMAIN-CONTAINING PROTEIN 12"/>
    <property type="match status" value="1"/>
</dbReference>
<dbReference type="InterPro" id="IPR000679">
    <property type="entry name" value="Znf_GATA"/>
</dbReference>
<dbReference type="InterPro" id="IPR013088">
    <property type="entry name" value="Znf_NHR/GATA"/>
</dbReference>
<dbReference type="CDD" id="cd00202">
    <property type="entry name" value="ZnF_GATA"/>
    <property type="match status" value="1"/>
</dbReference>
<dbReference type="STRING" id="130081.M2XGI1"/>
<dbReference type="GO" id="GO:0008270">
    <property type="term" value="F:zinc ion binding"/>
    <property type="evidence" value="ECO:0007669"/>
    <property type="project" value="UniProtKB-KW"/>
</dbReference>
<dbReference type="Gene3D" id="3.30.50.10">
    <property type="entry name" value="Erythroid Transcription Factor GATA-1, subunit A"/>
    <property type="match status" value="1"/>
</dbReference>
<dbReference type="SMART" id="SM00401">
    <property type="entry name" value="ZnF_GATA"/>
    <property type="match status" value="1"/>
</dbReference>
<dbReference type="KEGG" id="gsl:Gasu_33690"/>
<dbReference type="RefSeq" id="XP_005705687.1">
    <property type="nucleotide sequence ID" value="XM_005705630.1"/>
</dbReference>
<evidence type="ECO:0000313" key="6">
    <source>
        <dbReference type="EMBL" id="EME29167.1"/>
    </source>
</evidence>
<dbReference type="Gramene" id="EME29167">
    <property type="protein sequence ID" value="EME29167"/>
    <property type="gene ID" value="Gasu_33690"/>
</dbReference>
<dbReference type="GO" id="GO:0043565">
    <property type="term" value="F:sequence-specific DNA binding"/>
    <property type="evidence" value="ECO:0007669"/>
    <property type="project" value="InterPro"/>
</dbReference>
<reference evidence="7" key="1">
    <citation type="journal article" date="2013" name="Science">
        <title>Gene transfer from bacteria and archaea facilitated evolution of an extremophilic eukaryote.</title>
        <authorList>
            <person name="Schonknecht G."/>
            <person name="Chen W.H."/>
            <person name="Ternes C.M."/>
            <person name="Barbier G.G."/>
            <person name="Shrestha R.P."/>
            <person name="Stanke M."/>
            <person name="Brautigam A."/>
            <person name="Baker B.J."/>
            <person name="Banfield J.F."/>
            <person name="Garavito R.M."/>
            <person name="Carr K."/>
            <person name="Wilkerson C."/>
            <person name="Rensing S.A."/>
            <person name="Gagneul D."/>
            <person name="Dickenson N.E."/>
            <person name="Oesterhelt C."/>
            <person name="Lercher M.J."/>
            <person name="Weber A.P."/>
        </authorList>
    </citation>
    <scope>NUCLEOTIDE SEQUENCE [LARGE SCALE GENOMIC DNA]</scope>
    <source>
        <strain evidence="7">074W</strain>
    </source>
</reference>
<keyword evidence="2 4" id="KW-0863">Zinc-finger</keyword>
<evidence type="ECO:0000256" key="3">
    <source>
        <dbReference type="ARBA" id="ARBA00022833"/>
    </source>
</evidence>
<organism evidence="6 7">
    <name type="scientific">Galdieria sulphuraria</name>
    <name type="common">Red alga</name>
    <dbReference type="NCBI Taxonomy" id="130081"/>
    <lineage>
        <taxon>Eukaryota</taxon>
        <taxon>Rhodophyta</taxon>
        <taxon>Bangiophyceae</taxon>
        <taxon>Galdieriales</taxon>
        <taxon>Galdieriaceae</taxon>
        <taxon>Galdieria</taxon>
    </lineage>
</organism>
<accession>M2XGI1</accession>
<proteinExistence type="predicted"/>
<evidence type="ECO:0000313" key="7">
    <source>
        <dbReference type="Proteomes" id="UP000030680"/>
    </source>
</evidence>
<dbReference type="Pfam" id="PF00320">
    <property type="entry name" value="GATA"/>
    <property type="match status" value="1"/>
</dbReference>
<dbReference type="AlphaFoldDB" id="M2XGI1"/>
<dbReference type="GeneID" id="17087984"/>
<dbReference type="OrthoDB" id="5814at2759"/>
<dbReference type="Proteomes" id="UP000030680">
    <property type="component" value="Unassembled WGS sequence"/>
</dbReference>
<protein>
    <submittedName>
        <fullName evidence="6">GATA transcription factor</fullName>
    </submittedName>
</protein>
<feature type="domain" description="GATA-type" evidence="5">
    <location>
        <begin position="1"/>
        <end position="37"/>
    </location>
</feature>
<dbReference type="EMBL" id="KB454511">
    <property type="protein sequence ID" value="EME29167.1"/>
    <property type="molecule type" value="Genomic_DNA"/>
</dbReference>
<dbReference type="SUPFAM" id="SSF57716">
    <property type="entry name" value="Glucocorticoid receptor-like (DNA-binding domain)"/>
    <property type="match status" value="1"/>
</dbReference>
<keyword evidence="1" id="KW-0479">Metal-binding</keyword>
<dbReference type="InterPro" id="IPR052138">
    <property type="entry name" value="GATA_ZnFinger_Domain"/>
</dbReference>
<dbReference type="GO" id="GO:0006355">
    <property type="term" value="P:regulation of DNA-templated transcription"/>
    <property type="evidence" value="ECO:0007669"/>
    <property type="project" value="InterPro"/>
</dbReference>
<keyword evidence="7" id="KW-1185">Reference proteome</keyword>
<evidence type="ECO:0000256" key="4">
    <source>
        <dbReference type="PROSITE-ProRule" id="PRU00094"/>
    </source>
</evidence>
<evidence type="ECO:0000256" key="1">
    <source>
        <dbReference type="ARBA" id="ARBA00022723"/>
    </source>
</evidence>
<dbReference type="PROSITE" id="PS50114">
    <property type="entry name" value="GATA_ZN_FINGER_2"/>
    <property type="match status" value="1"/>
</dbReference>
<evidence type="ECO:0000256" key="2">
    <source>
        <dbReference type="ARBA" id="ARBA00022771"/>
    </source>
</evidence>
<gene>
    <name evidence="6" type="ORF">Gasu_33690</name>
</gene>
<name>M2XGI1_GALSU</name>
<sequence>MIERLRCVVCGVTDTPLWRSGPKGPKTLCNACGVRWKKGKLYIDGKQASPPVTTRLIEKVTHKQARAHRLTSIKSQVQSHYFPYQGSSTVQDGESETSKYEAFLKTPTAAAIAYAASKSFRNSCRNRVVVTKEENEVNKKVIDEQGTQNTSCMTVRRDHSIDDDEKRSCWFLSGLYSESDNELEGSPVLIELDADSLPAEERGSFRKESSVWTQRYRGKANKWSSIFKKDTARPFCRRRKDTKSIRRQTEYKFRLLLDAAKAVGMEV</sequence>
<dbReference type="eggNOG" id="KOG1601">
    <property type="taxonomic scope" value="Eukaryota"/>
</dbReference>
<dbReference type="PANTHER" id="PTHR47255">
    <property type="entry name" value="GATA TRANSCRIPTION FACTOR 22-RELATED"/>
    <property type="match status" value="1"/>
</dbReference>
<evidence type="ECO:0000259" key="5">
    <source>
        <dbReference type="PROSITE" id="PS50114"/>
    </source>
</evidence>
<keyword evidence="3" id="KW-0862">Zinc</keyword>